<keyword evidence="16" id="KW-1185">Reference proteome</keyword>
<dbReference type="EMBL" id="KQ257454">
    <property type="protein sequence ID" value="KND01375.1"/>
    <property type="molecule type" value="Genomic_DNA"/>
</dbReference>
<gene>
    <name evidence="15" type="ORF">SPPG_03187</name>
</gene>
<proteinExistence type="inferred from homology"/>
<dbReference type="InParanoid" id="A0A0L0HKF3"/>
<protein>
    <recommendedName>
        <fullName evidence="4">dolichyl-phosphate beta-glucosyltransferase</fullName>
        <ecNumber evidence="4">2.4.1.117</ecNumber>
    </recommendedName>
</protein>
<dbReference type="Proteomes" id="UP000053201">
    <property type="component" value="Unassembled WGS sequence"/>
</dbReference>
<keyword evidence="7 13" id="KW-0812">Transmembrane</keyword>
<evidence type="ECO:0000256" key="8">
    <source>
        <dbReference type="ARBA" id="ARBA00022824"/>
    </source>
</evidence>
<dbReference type="OrthoDB" id="3784at2759"/>
<evidence type="ECO:0000256" key="10">
    <source>
        <dbReference type="ARBA" id="ARBA00022989"/>
    </source>
</evidence>
<dbReference type="InterPro" id="IPR035518">
    <property type="entry name" value="DPG_synthase"/>
</dbReference>
<dbReference type="PANTHER" id="PTHR10859:SF91">
    <property type="entry name" value="DOLICHYL-PHOSPHATE BETA-GLUCOSYLTRANSFERASE"/>
    <property type="match status" value="1"/>
</dbReference>
<evidence type="ECO:0000256" key="11">
    <source>
        <dbReference type="ARBA" id="ARBA00023136"/>
    </source>
</evidence>
<evidence type="ECO:0000256" key="5">
    <source>
        <dbReference type="ARBA" id="ARBA00022676"/>
    </source>
</evidence>
<sequence>MGIVSTLTVPAELSVLAVVLLGILVVALYIVSPRPRPATENEVYYLDAGTGTRTRFPSLLSEPQYVNGKRISLSVIVPAYKETARLPSMLKETVEYLDNRTQREKDFLYEIIIVDDGSGDDTSRKLAVGGYRVMTLKRPRKGGAVTQGMLVSRGQKLLFADADGATRFSDVEELEARLDAVSRNGLGVAVGSRAHMVKSDAVVKRSFIRNFLMHGFHTVLFILGIASIKDTQCGFKLLTRGAARSIFPNMHAEGWIFDIELLLIALNLGIPIVEVPVNWHEVEGTKMSLVRDSVVMLVDLLVIRLNYLLGLWQVKGERQKQS</sequence>
<feature type="domain" description="Glycosyltransferase 2-like" evidence="14">
    <location>
        <begin position="74"/>
        <end position="243"/>
    </location>
</feature>
<dbReference type="InterPro" id="IPR029044">
    <property type="entry name" value="Nucleotide-diphossugar_trans"/>
</dbReference>
<comment type="subcellular location">
    <subcellularLocation>
        <location evidence="1">Endoplasmic reticulum membrane</location>
        <topology evidence="1">Single-pass membrane protein</topology>
    </subcellularLocation>
</comment>
<comment type="pathway">
    <text evidence="2">Protein modification; protein glycosylation.</text>
</comment>
<evidence type="ECO:0000313" key="16">
    <source>
        <dbReference type="Proteomes" id="UP000053201"/>
    </source>
</evidence>
<dbReference type="GO" id="GO:0006487">
    <property type="term" value="P:protein N-linked glycosylation"/>
    <property type="evidence" value="ECO:0007669"/>
    <property type="project" value="TreeGrafter"/>
</dbReference>
<evidence type="ECO:0000256" key="2">
    <source>
        <dbReference type="ARBA" id="ARBA00004922"/>
    </source>
</evidence>
<dbReference type="InterPro" id="IPR001173">
    <property type="entry name" value="Glyco_trans_2-like"/>
</dbReference>
<dbReference type="Pfam" id="PF00535">
    <property type="entry name" value="Glycos_transf_2"/>
    <property type="match status" value="1"/>
</dbReference>
<reference evidence="15 16" key="1">
    <citation type="submission" date="2009-08" db="EMBL/GenBank/DDBJ databases">
        <title>The Genome Sequence of Spizellomyces punctatus strain DAOM BR117.</title>
        <authorList>
            <consortium name="The Broad Institute Genome Sequencing Platform"/>
            <person name="Russ C."/>
            <person name="Cuomo C."/>
            <person name="Shea T."/>
            <person name="Young S.K."/>
            <person name="Zeng Q."/>
            <person name="Koehrsen M."/>
            <person name="Haas B."/>
            <person name="Borodovsky M."/>
            <person name="Guigo R."/>
            <person name="Alvarado L."/>
            <person name="Berlin A."/>
            <person name="Bochicchio J."/>
            <person name="Borenstein D."/>
            <person name="Chapman S."/>
            <person name="Chen Z."/>
            <person name="Engels R."/>
            <person name="Freedman E."/>
            <person name="Gellesch M."/>
            <person name="Goldberg J."/>
            <person name="Griggs A."/>
            <person name="Gujja S."/>
            <person name="Heiman D."/>
            <person name="Hepburn T."/>
            <person name="Howarth C."/>
            <person name="Jen D."/>
            <person name="Larson L."/>
            <person name="Lewis B."/>
            <person name="Mehta T."/>
            <person name="Park D."/>
            <person name="Pearson M."/>
            <person name="Roberts A."/>
            <person name="Saif S."/>
            <person name="Shenoy N."/>
            <person name="Sisk P."/>
            <person name="Stolte C."/>
            <person name="Sykes S."/>
            <person name="Thomson T."/>
            <person name="Walk T."/>
            <person name="White J."/>
            <person name="Yandava C."/>
            <person name="Burger G."/>
            <person name="Gray M.W."/>
            <person name="Holland P.W.H."/>
            <person name="King N."/>
            <person name="Lang F.B.F."/>
            <person name="Roger A.J."/>
            <person name="Ruiz-Trillo I."/>
            <person name="Lander E."/>
            <person name="Nusbaum C."/>
        </authorList>
    </citation>
    <scope>NUCLEOTIDE SEQUENCE [LARGE SCALE GENOMIC DNA]</scope>
    <source>
        <strain evidence="15 16">DAOM BR117</strain>
    </source>
</reference>
<evidence type="ECO:0000313" key="15">
    <source>
        <dbReference type="EMBL" id="KND01375.1"/>
    </source>
</evidence>
<feature type="transmembrane region" description="Helical" evidence="13">
    <location>
        <begin position="13"/>
        <end position="31"/>
    </location>
</feature>
<dbReference type="AlphaFoldDB" id="A0A0L0HKF3"/>
<accession>A0A0L0HKF3</accession>
<keyword evidence="11 13" id="KW-0472">Membrane</keyword>
<comment type="similarity">
    <text evidence="3">Belongs to the glycosyltransferase 2 family.</text>
</comment>
<dbReference type="SUPFAM" id="SSF53448">
    <property type="entry name" value="Nucleotide-diphospho-sugar transferases"/>
    <property type="match status" value="1"/>
</dbReference>
<keyword evidence="9" id="KW-0735">Signal-anchor</keyword>
<dbReference type="VEuPathDB" id="FungiDB:SPPG_03187"/>
<dbReference type="EC" id="2.4.1.117" evidence="4"/>
<feature type="transmembrane region" description="Helical" evidence="13">
    <location>
        <begin position="254"/>
        <end position="273"/>
    </location>
</feature>
<keyword evidence="5" id="KW-0328">Glycosyltransferase</keyword>
<comment type="catalytic activity">
    <reaction evidence="12">
        <text>a di-trans,poly-cis-dolichyl phosphate + UDP-alpha-D-glucose = a di-trans,poly-cis-dolichyl beta-D-glucosyl phosphate + UDP</text>
        <dbReference type="Rhea" id="RHEA:15401"/>
        <dbReference type="Rhea" id="RHEA-COMP:19498"/>
        <dbReference type="Rhea" id="RHEA-COMP:19502"/>
        <dbReference type="ChEBI" id="CHEBI:57525"/>
        <dbReference type="ChEBI" id="CHEBI:57683"/>
        <dbReference type="ChEBI" id="CHEBI:58223"/>
        <dbReference type="ChEBI" id="CHEBI:58885"/>
        <dbReference type="EC" id="2.4.1.117"/>
    </reaction>
    <physiologicalReaction direction="left-to-right" evidence="12">
        <dbReference type="Rhea" id="RHEA:15402"/>
    </physiologicalReaction>
</comment>
<keyword evidence="6" id="KW-0808">Transferase</keyword>
<evidence type="ECO:0000256" key="9">
    <source>
        <dbReference type="ARBA" id="ARBA00022968"/>
    </source>
</evidence>
<dbReference type="CDD" id="cd04188">
    <property type="entry name" value="DPG_synthase"/>
    <property type="match status" value="1"/>
</dbReference>
<dbReference type="FunCoup" id="A0A0L0HKF3">
    <property type="interactions" value="422"/>
</dbReference>
<evidence type="ECO:0000256" key="1">
    <source>
        <dbReference type="ARBA" id="ARBA00004389"/>
    </source>
</evidence>
<evidence type="ECO:0000256" key="3">
    <source>
        <dbReference type="ARBA" id="ARBA00006739"/>
    </source>
</evidence>
<evidence type="ECO:0000256" key="12">
    <source>
        <dbReference type="ARBA" id="ARBA00045097"/>
    </source>
</evidence>
<name>A0A0L0HKF3_SPIPD</name>
<evidence type="ECO:0000256" key="4">
    <source>
        <dbReference type="ARBA" id="ARBA00012583"/>
    </source>
</evidence>
<dbReference type="GeneID" id="27686720"/>
<dbReference type="GO" id="GO:0005789">
    <property type="term" value="C:endoplasmic reticulum membrane"/>
    <property type="evidence" value="ECO:0007669"/>
    <property type="project" value="UniProtKB-SubCell"/>
</dbReference>
<organism evidence="15 16">
    <name type="scientific">Spizellomyces punctatus (strain DAOM BR117)</name>
    <dbReference type="NCBI Taxonomy" id="645134"/>
    <lineage>
        <taxon>Eukaryota</taxon>
        <taxon>Fungi</taxon>
        <taxon>Fungi incertae sedis</taxon>
        <taxon>Chytridiomycota</taxon>
        <taxon>Chytridiomycota incertae sedis</taxon>
        <taxon>Chytridiomycetes</taxon>
        <taxon>Spizellomycetales</taxon>
        <taxon>Spizellomycetaceae</taxon>
        <taxon>Spizellomyces</taxon>
    </lineage>
</organism>
<dbReference type="PANTHER" id="PTHR10859">
    <property type="entry name" value="GLYCOSYL TRANSFERASE"/>
    <property type="match status" value="1"/>
</dbReference>
<keyword evidence="8" id="KW-0256">Endoplasmic reticulum</keyword>
<dbReference type="OMA" id="HMVNTDA"/>
<evidence type="ECO:0000256" key="13">
    <source>
        <dbReference type="SAM" id="Phobius"/>
    </source>
</evidence>
<dbReference type="Gene3D" id="3.90.550.10">
    <property type="entry name" value="Spore Coat Polysaccharide Biosynthesis Protein SpsA, Chain A"/>
    <property type="match status" value="1"/>
</dbReference>
<dbReference type="STRING" id="645134.A0A0L0HKF3"/>
<dbReference type="RefSeq" id="XP_016609414.1">
    <property type="nucleotide sequence ID" value="XM_016751461.1"/>
</dbReference>
<dbReference type="GO" id="GO:0004581">
    <property type="term" value="F:dolichyl-phosphate beta-glucosyltransferase activity"/>
    <property type="evidence" value="ECO:0007669"/>
    <property type="project" value="UniProtKB-EC"/>
</dbReference>
<evidence type="ECO:0000256" key="6">
    <source>
        <dbReference type="ARBA" id="ARBA00022679"/>
    </source>
</evidence>
<evidence type="ECO:0000256" key="7">
    <source>
        <dbReference type="ARBA" id="ARBA00022692"/>
    </source>
</evidence>
<evidence type="ECO:0000259" key="14">
    <source>
        <dbReference type="Pfam" id="PF00535"/>
    </source>
</evidence>
<dbReference type="eggNOG" id="KOG2977">
    <property type="taxonomic scope" value="Eukaryota"/>
</dbReference>
<keyword evidence="10 13" id="KW-1133">Transmembrane helix</keyword>